<dbReference type="OrthoDB" id="266838at2759"/>
<dbReference type="AlphaFoldDB" id="E9AT07"/>
<protein>
    <submittedName>
        <fullName evidence="3">Uncharacterized protein</fullName>
    </submittedName>
</protein>
<dbReference type="EMBL" id="FR799573">
    <property type="protein sequence ID" value="CBZ26081.1"/>
    <property type="molecule type" value="Genomic_DNA"/>
</dbReference>
<evidence type="ECO:0000313" key="4">
    <source>
        <dbReference type="Proteomes" id="UP000007259"/>
    </source>
</evidence>
<dbReference type="Proteomes" id="UP000007259">
    <property type="component" value="Chromosome 20"/>
</dbReference>
<dbReference type="RefSeq" id="XP_003874581.1">
    <property type="nucleotide sequence ID" value="XM_003874532.1"/>
</dbReference>
<feature type="transmembrane region" description="Helical" evidence="2">
    <location>
        <begin position="91"/>
        <end position="110"/>
    </location>
</feature>
<feature type="compositionally biased region" description="Basic and acidic residues" evidence="1">
    <location>
        <begin position="473"/>
        <end position="482"/>
    </location>
</feature>
<proteinExistence type="predicted"/>
<evidence type="ECO:0000313" key="3">
    <source>
        <dbReference type="EMBL" id="CBZ26081.1"/>
    </source>
</evidence>
<dbReference type="OMA" id="KLMYLWG"/>
<keyword evidence="4" id="KW-1185">Reference proteome</keyword>
<dbReference type="VEuPathDB" id="TriTrypDB:LmxM.36.2300"/>
<feature type="transmembrane region" description="Helical" evidence="2">
    <location>
        <begin position="161"/>
        <end position="186"/>
    </location>
</feature>
<feature type="region of interest" description="Disordered" evidence="1">
    <location>
        <begin position="437"/>
        <end position="482"/>
    </location>
</feature>
<dbReference type="KEGG" id="lmi:LMXM_36_2300"/>
<evidence type="ECO:0000256" key="1">
    <source>
        <dbReference type="SAM" id="MobiDB-lite"/>
    </source>
</evidence>
<dbReference type="GeneID" id="13448270"/>
<dbReference type="PhylomeDB" id="E9AT07"/>
<keyword evidence="2" id="KW-0472">Membrane</keyword>
<organism evidence="3 4">
    <name type="scientific">Leishmania mexicana (strain MHOM/GT/2001/U1103)</name>
    <dbReference type="NCBI Taxonomy" id="929439"/>
    <lineage>
        <taxon>Eukaryota</taxon>
        <taxon>Discoba</taxon>
        <taxon>Euglenozoa</taxon>
        <taxon>Kinetoplastea</taxon>
        <taxon>Metakinetoplastina</taxon>
        <taxon>Trypanosomatida</taxon>
        <taxon>Trypanosomatidae</taxon>
        <taxon>Leishmaniinae</taxon>
        <taxon>Leishmania</taxon>
    </lineage>
</organism>
<sequence>MEEDAPATATASPPPSYESVLVFLTTLAQWLKHARERLTCRDEVGRHAIAVEVLRRHRERAYAWLTESVWRHTAAAGDVNTSLFPSASVELTAWVLLRLLVLLLTWWLLMRLVRATTVPRLRARQIAVHLHGRLPTSVRDAQAAEAFIWPNSAQRGINATLLFTVSACVSVACLLILCLLTMHVWVDVVLLRLLQHWTAPLWQAQAWVSSHVLWPSNSSQQGSLRAPATSVEHYATSFMSAVSGLNSSLFNKLAWLRRVTQQVKLMYLWGMVGGTVLGVALWLLRYSSRLLRTYNASLPYFEESDPLLRWLAQQEAEATQERTNAAFAALLESQDRQERVMEKLASSLAPATPRERQRYLQMAEEGVESHCLVDDAAPAAATGDATEDERYDGETAAAGTGAVIISNGCSGDGDAGKLRAESGPPHDNALAAAFEAAAAAAPATRDEGTTEASCGTTPQAEEEEGAATTASRMAKEGENPGS</sequence>
<accession>E9AT07</accession>
<feature type="transmembrane region" description="Helical" evidence="2">
    <location>
        <begin position="265"/>
        <end position="284"/>
    </location>
</feature>
<keyword evidence="2" id="KW-0812">Transmembrane</keyword>
<gene>
    <name evidence="3" type="ORF">LMXM_36_2300</name>
</gene>
<name>E9AT07_LEIMU</name>
<keyword evidence="2" id="KW-1133">Transmembrane helix</keyword>
<reference evidence="3 4" key="1">
    <citation type="journal article" date="2011" name="Genome Res.">
        <title>Chromosome and gene copy number variation allow major structural change between species and strains of Leishmania.</title>
        <authorList>
            <person name="Rogers M.B."/>
            <person name="Hilley J.D."/>
            <person name="Dickens N.J."/>
            <person name="Wilkes J."/>
            <person name="Bates P.A."/>
            <person name="Depledge D.P."/>
            <person name="Harris D."/>
            <person name="Her Y."/>
            <person name="Herzyk P."/>
            <person name="Imamura H."/>
            <person name="Otto T.D."/>
            <person name="Sanders M."/>
            <person name="Seeger K."/>
            <person name="Dujardin J.C."/>
            <person name="Berriman M."/>
            <person name="Smith D.F."/>
            <person name="Hertz-Fowler C."/>
            <person name="Mottram J.C."/>
        </authorList>
    </citation>
    <scope>NUCLEOTIDE SEQUENCE [LARGE SCALE GENOMIC DNA]</scope>
    <source>
        <strain evidence="3 4">MHOM/GT/2001/U1103</strain>
    </source>
</reference>
<evidence type="ECO:0000256" key="2">
    <source>
        <dbReference type="SAM" id="Phobius"/>
    </source>
</evidence>